<accession>A0A9P7A3S5</accession>
<dbReference type="CDD" id="cd09917">
    <property type="entry name" value="F-box_SF"/>
    <property type="match status" value="1"/>
</dbReference>
<sequence length="549" mass="62636">MDTLVRTSKDNSVTQDMDFTKSAPSLHTLPEEILSYLFSFLRTPSILSCTSTCRYLRKVLDDSSALQYVIELEAQKMVEVTAPDAMTSPAERLEILRSQMCSWRAFKPTIVNQFVQPGGEVSMSFGHLSTWDDHPQIAQIRTLDSGLSESQSYKRWDADGYPMPKDTPFRVHSVCMDPSQDLFAFVALEPNHMAEISSRIYLETISTSEPHPLAASEILMSFKPHISANCQFDQTKMKLKIWGDRIVLLSICDEYSCPARIQIWNWQEKQDFKCVYREKEPYDKVDDCCFVNRDHLIVSSRMTGRLPCRLSIFSFFDLGKPPVRVAECILPFQPEGTFLRHSPFVTISPDIRRSMAPQDTRFYPDAKNQLIALNIDGPPSFVFIIDTDKLLTTCQSGIHTEGQTRVLPWKEWGPNCSRCIVDPVPNSLYVLRLEVAGGRAVHATPNDACTSYSLRTYDFNKYRISRAAASKDFRGRIVTEPSTFKHRSFDEDIVTSLPYMVVVDEEPIETAANMIDVTFDDENIMIIKACKSHLFEYAMLRYHTEFGEG</sequence>
<comment type="caution">
    <text evidence="2">The sequence shown here is derived from an EMBL/GenBank/DDBJ whole genome shotgun (WGS) entry which is preliminary data.</text>
</comment>
<dbReference type="InterPro" id="IPR001810">
    <property type="entry name" value="F-box_dom"/>
</dbReference>
<dbReference type="PROSITE" id="PS50181">
    <property type="entry name" value="FBOX"/>
    <property type="match status" value="1"/>
</dbReference>
<proteinExistence type="predicted"/>
<evidence type="ECO:0000313" key="3">
    <source>
        <dbReference type="Proteomes" id="UP000714275"/>
    </source>
</evidence>
<dbReference type="OrthoDB" id="3256413at2759"/>
<dbReference type="SMART" id="SM00256">
    <property type="entry name" value="FBOX"/>
    <property type="match status" value="1"/>
</dbReference>
<evidence type="ECO:0000313" key="2">
    <source>
        <dbReference type="EMBL" id="KAG1781914.1"/>
    </source>
</evidence>
<dbReference type="Gene3D" id="1.20.1280.50">
    <property type="match status" value="1"/>
</dbReference>
<dbReference type="InterPro" id="IPR036047">
    <property type="entry name" value="F-box-like_dom_sf"/>
</dbReference>
<keyword evidence="3" id="KW-1185">Reference proteome</keyword>
<evidence type="ECO:0000259" key="1">
    <source>
        <dbReference type="PROSITE" id="PS50181"/>
    </source>
</evidence>
<feature type="domain" description="F-box" evidence="1">
    <location>
        <begin position="23"/>
        <end position="69"/>
    </location>
</feature>
<dbReference type="AlphaFoldDB" id="A0A9P7A3S5"/>
<organism evidence="2 3">
    <name type="scientific">Suillus placidus</name>
    <dbReference type="NCBI Taxonomy" id="48579"/>
    <lineage>
        <taxon>Eukaryota</taxon>
        <taxon>Fungi</taxon>
        <taxon>Dikarya</taxon>
        <taxon>Basidiomycota</taxon>
        <taxon>Agaricomycotina</taxon>
        <taxon>Agaricomycetes</taxon>
        <taxon>Agaricomycetidae</taxon>
        <taxon>Boletales</taxon>
        <taxon>Suillineae</taxon>
        <taxon>Suillaceae</taxon>
        <taxon>Suillus</taxon>
    </lineage>
</organism>
<dbReference type="Proteomes" id="UP000714275">
    <property type="component" value="Unassembled WGS sequence"/>
</dbReference>
<reference evidence="2" key="1">
    <citation type="journal article" date="2020" name="New Phytol.">
        <title>Comparative genomics reveals dynamic genome evolution in host specialist ectomycorrhizal fungi.</title>
        <authorList>
            <person name="Lofgren L.A."/>
            <person name="Nguyen N.H."/>
            <person name="Vilgalys R."/>
            <person name="Ruytinx J."/>
            <person name="Liao H.L."/>
            <person name="Branco S."/>
            <person name="Kuo A."/>
            <person name="LaButti K."/>
            <person name="Lipzen A."/>
            <person name="Andreopoulos W."/>
            <person name="Pangilinan J."/>
            <person name="Riley R."/>
            <person name="Hundley H."/>
            <person name="Na H."/>
            <person name="Barry K."/>
            <person name="Grigoriev I.V."/>
            <person name="Stajich J.E."/>
            <person name="Kennedy P.G."/>
        </authorList>
    </citation>
    <scope>NUCLEOTIDE SEQUENCE</scope>
    <source>
        <strain evidence="2">DOB743</strain>
    </source>
</reference>
<dbReference type="SUPFAM" id="SSF81383">
    <property type="entry name" value="F-box domain"/>
    <property type="match status" value="1"/>
</dbReference>
<dbReference type="Pfam" id="PF12937">
    <property type="entry name" value="F-box-like"/>
    <property type="match status" value="1"/>
</dbReference>
<protein>
    <recommendedName>
        <fullName evidence="1">F-box domain-containing protein</fullName>
    </recommendedName>
</protein>
<dbReference type="EMBL" id="JABBWD010000004">
    <property type="protein sequence ID" value="KAG1781914.1"/>
    <property type="molecule type" value="Genomic_DNA"/>
</dbReference>
<name>A0A9P7A3S5_9AGAM</name>
<gene>
    <name evidence="2" type="ORF">EV702DRAFT_1067836</name>
</gene>